<feature type="domain" description="DNA-binding protein H-NS-like C-terminal" evidence="1">
    <location>
        <begin position="65"/>
        <end position="110"/>
    </location>
</feature>
<dbReference type="AlphaFoldDB" id="A0A6C2C3Z3"/>
<dbReference type="Pfam" id="PF00816">
    <property type="entry name" value="Histone_HNS"/>
    <property type="match status" value="1"/>
</dbReference>
<proteinExistence type="predicted"/>
<accession>A0A6C2C3Z3</accession>
<dbReference type="InterPro" id="IPR037150">
    <property type="entry name" value="H-NS_C_dom_sf"/>
</dbReference>
<evidence type="ECO:0000313" key="3">
    <source>
        <dbReference type="Proteomes" id="UP000389128"/>
    </source>
</evidence>
<evidence type="ECO:0000313" key="2">
    <source>
        <dbReference type="EMBL" id="TYC48492.1"/>
    </source>
</evidence>
<dbReference type="Gene3D" id="4.10.430.10">
    <property type="entry name" value="Histone-like protein H-NS, C-terminal domain"/>
    <property type="match status" value="1"/>
</dbReference>
<organism evidence="2 3">
    <name type="scientific">Zoogloea oleivorans</name>
    <dbReference type="NCBI Taxonomy" id="1552750"/>
    <lineage>
        <taxon>Bacteria</taxon>
        <taxon>Pseudomonadati</taxon>
        <taxon>Pseudomonadota</taxon>
        <taxon>Betaproteobacteria</taxon>
        <taxon>Rhodocyclales</taxon>
        <taxon>Zoogloeaceae</taxon>
        <taxon>Zoogloea</taxon>
    </lineage>
</organism>
<dbReference type="Proteomes" id="UP000389128">
    <property type="component" value="Unassembled WGS sequence"/>
</dbReference>
<sequence>MYDLILQRPFARTGNLTVIIYFEIARLGGQSLSRRHILRSIIEEYELTVDDIFPQKRITSSSMGSALKAKGVAKYQNRIDPSLTWTGKGRKPEWVITFLANGGTLEELEIKSN</sequence>
<keyword evidence="3" id="KW-1185">Reference proteome</keyword>
<comment type="caution">
    <text evidence="2">The sequence shown here is derived from an EMBL/GenBank/DDBJ whole genome shotgun (WGS) entry which is preliminary data.</text>
</comment>
<dbReference type="SUPFAM" id="SSF81273">
    <property type="entry name" value="H-NS histone-like proteins"/>
    <property type="match status" value="1"/>
</dbReference>
<dbReference type="EMBL" id="SDKK01000086">
    <property type="protein sequence ID" value="TYC48492.1"/>
    <property type="molecule type" value="Genomic_DNA"/>
</dbReference>
<protein>
    <submittedName>
        <fullName evidence="2">H-NS histone family protein</fullName>
    </submittedName>
</protein>
<dbReference type="InterPro" id="IPR027444">
    <property type="entry name" value="H-NS_C_dom"/>
</dbReference>
<dbReference type="OrthoDB" id="5297879at2"/>
<name>A0A6C2C3Z3_9RHOO</name>
<dbReference type="SMART" id="SM00528">
    <property type="entry name" value="HNS"/>
    <property type="match status" value="1"/>
</dbReference>
<dbReference type="RefSeq" id="WP_148581846.1">
    <property type="nucleotide sequence ID" value="NZ_SDKK01000086.1"/>
</dbReference>
<evidence type="ECO:0000259" key="1">
    <source>
        <dbReference type="SMART" id="SM00528"/>
    </source>
</evidence>
<gene>
    <name evidence="2" type="ORF">ETQ85_25815</name>
</gene>
<dbReference type="GO" id="GO:0003677">
    <property type="term" value="F:DNA binding"/>
    <property type="evidence" value="ECO:0007669"/>
    <property type="project" value="InterPro"/>
</dbReference>
<reference evidence="2 3" key="1">
    <citation type="submission" date="2019-01" db="EMBL/GenBank/DDBJ databases">
        <title>Zoogloea oleivorans genome sequencing and assembly.</title>
        <authorList>
            <person name="Tancsics A."/>
            <person name="Farkas M."/>
            <person name="Kriszt B."/>
            <person name="Maroti G."/>
            <person name="Horvath B."/>
        </authorList>
    </citation>
    <scope>NUCLEOTIDE SEQUENCE [LARGE SCALE GENOMIC DNA]</scope>
    <source>
        <strain evidence="2 3">Buc</strain>
    </source>
</reference>